<dbReference type="EMBL" id="JAMWBK010000011">
    <property type="protein sequence ID" value="KAJ8901346.1"/>
    <property type="molecule type" value="Genomic_DNA"/>
</dbReference>
<accession>A0AAV8UL38</accession>
<dbReference type="InterPro" id="IPR011044">
    <property type="entry name" value="Quino_amine_DH_bsu"/>
</dbReference>
<keyword evidence="2" id="KW-1185">Reference proteome</keyword>
<evidence type="ECO:0000313" key="1">
    <source>
        <dbReference type="EMBL" id="KAJ8901346.1"/>
    </source>
</evidence>
<dbReference type="AlphaFoldDB" id="A0AAV8UL38"/>
<evidence type="ECO:0008006" key="3">
    <source>
        <dbReference type="Google" id="ProtNLM"/>
    </source>
</evidence>
<reference evidence="1 2" key="1">
    <citation type="journal article" date="2023" name="Nat. Commun.">
        <title>Origin of minicircular mitochondrial genomes in red algae.</title>
        <authorList>
            <person name="Lee Y."/>
            <person name="Cho C.H."/>
            <person name="Lee Y.M."/>
            <person name="Park S.I."/>
            <person name="Yang J.H."/>
            <person name="West J.A."/>
            <person name="Bhattacharya D."/>
            <person name="Yoon H.S."/>
        </authorList>
    </citation>
    <scope>NUCLEOTIDE SEQUENCE [LARGE SCALE GENOMIC DNA]</scope>
    <source>
        <strain evidence="1 2">CCMP1338</strain>
        <tissue evidence="1">Whole cell</tissue>
    </source>
</reference>
<dbReference type="SUPFAM" id="SSF50969">
    <property type="entry name" value="YVTN repeat-like/Quinoprotein amine dehydrogenase"/>
    <property type="match status" value="1"/>
</dbReference>
<proteinExistence type="predicted"/>
<evidence type="ECO:0000313" key="2">
    <source>
        <dbReference type="Proteomes" id="UP001157974"/>
    </source>
</evidence>
<comment type="caution">
    <text evidence="1">The sequence shown here is derived from an EMBL/GenBank/DDBJ whole genome shotgun (WGS) entry which is preliminary data.</text>
</comment>
<name>A0AAV8UL38_9RHOD</name>
<organism evidence="1 2">
    <name type="scientific">Rhodosorus marinus</name>
    <dbReference type="NCBI Taxonomy" id="101924"/>
    <lineage>
        <taxon>Eukaryota</taxon>
        <taxon>Rhodophyta</taxon>
        <taxon>Stylonematophyceae</taxon>
        <taxon>Stylonematales</taxon>
        <taxon>Stylonemataceae</taxon>
        <taxon>Rhodosorus</taxon>
    </lineage>
</organism>
<gene>
    <name evidence="1" type="ORF">NDN08_007192</name>
</gene>
<dbReference type="Proteomes" id="UP001157974">
    <property type="component" value="Unassembled WGS sequence"/>
</dbReference>
<protein>
    <recommendedName>
        <fullName evidence="3">F-box domain-containing protein</fullName>
    </recommendedName>
</protein>
<sequence length="456" mass="52088">MEALGVRVWNEIFLHLRPKDRLAVAMSSKVLFERLEDMLDFFLIAKQVPALFSVESDHPWCLCTDEEGNYYKEDTHFVSGDGHVVAVVKWFDNQNRIEIKRIEVPSGRVRTSTIQAVSSYTRSSIKCELSYTGNVLVISGGSEAQEGKGDKNDLYLCLMSLDSIQLVESYVLNSSVVAIRISRSELFVAVILEDSIVMVVDSSGRILWTMRLEGLLSVAFTDVDELLILTRSRRTIWNRRGSLEVSLGRPPFQEGTSLERLPCLPKHIGVRGNAVLQEDRKVVYYCPQLSFVEVVSIGTAEENYQYTTSFKASIDKIAGTLRAPPKFIEYIQSDQELVSQSPHRSVQRRSKKFVFWSYHPTITGAWWVRWDLPVTAEDNAGRHVVYNLIQGEHPEERQHPFDLWVAVKEKSVGFSRYGEWCVFVNDRLRRSGFVLSVVNLRVFLEGMQPWHTMAPL</sequence>